<dbReference type="AlphaFoldDB" id="A0AAV5IT24"/>
<sequence length="39" mass="4403">MNLLDAIKRIFCETEHYLDVRMAGASTAVLPPSPWIQSK</sequence>
<protein>
    <submittedName>
        <fullName evidence="1">Uncharacterized protein</fullName>
    </submittedName>
</protein>
<dbReference type="EMBL" id="BPVZ01000016">
    <property type="protein sequence ID" value="GKV01043.1"/>
    <property type="molecule type" value="Genomic_DNA"/>
</dbReference>
<gene>
    <name evidence="1" type="ORF">SLEP1_g13641</name>
</gene>
<proteinExistence type="predicted"/>
<keyword evidence="2" id="KW-1185">Reference proteome</keyword>
<reference evidence="1 2" key="1">
    <citation type="journal article" date="2021" name="Commun. Biol.">
        <title>The genome of Shorea leprosula (Dipterocarpaceae) highlights the ecological relevance of drought in aseasonal tropical rainforests.</title>
        <authorList>
            <person name="Ng K.K.S."/>
            <person name="Kobayashi M.J."/>
            <person name="Fawcett J.A."/>
            <person name="Hatakeyama M."/>
            <person name="Paape T."/>
            <person name="Ng C.H."/>
            <person name="Ang C.C."/>
            <person name="Tnah L.H."/>
            <person name="Lee C.T."/>
            <person name="Nishiyama T."/>
            <person name="Sese J."/>
            <person name="O'Brien M.J."/>
            <person name="Copetti D."/>
            <person name="Mohd Noor M.I."/>
            <person name="Ong R.C."/>
            <person name="Putra M."/>
            <person name="Sireger I.Z."/>
            <person name="Indrioko S."/>
            <person name="Kosugi Y."/>
            <person name="Izuno A."/>
            <person name="Isagi Y."/>
            <person name="Lee S.L."/>
            <person name="Shimizu K.K."/>
        </authorList>
    </citation>
    <scope>NUCLEOTIDE SEQUENCE [LARGE SCALE GENOMIC DNA]</scope>
    <source>
        <strain evidence="1">214</strain>
    </source>
</reference>
<accession>A0AAV5IT24</accession>
<evidence type="ECO:0000313" key="2">
    <source>
        <dbReference type="Proteomes" id="UP001054252"/>
    </source>
</evidence>
<comment type="caution">
    <text evidence="1">The sequence shown here is derived from an EMBL/GenBank/DDBJ whole genome shotgun (WGS) entry which is preliminary data.</text>
</comment>
<evidence type="ECO:0000313" key="1">
    <source>
        <dbReference type="EMBL" id="GKV01043.1"/>
    </source>
</evidence>
<organism evidence="1 2">
    <name type="scientific">Rubroshorea leprosula</name>
    <dbReference type="NCBI Taxonomy" id="152421"/>
    <lineage>
        <taxon>Eukaryota</taxon>
        <taxon>Viridiplantae</taxon>
        <taxon>Streptophyta</taxon>
        <taxon>Embryophyta</taxon>
        <taxon>Tracheophyta</taxon>
        <taxon>Spermatophyta</taxon>
        <taxon>Magnoliopsida</taxon>
        <taxon>eudicotyledons</taxon>
        <taxon>Gunneridae</taxon>
        <taxon>Pentapetalae</taxon>
        <taxon>rosids</taxon>
        <taxon>malvids</taxon>
        <taxon>Malvales</taxon>
        <taxon>Dipterocarpaceae</taxon>
        <taxon>Rubroshorea</taxon>
    </lineage>
</organism>
<dbReference type="Proteomes" id="UP001054252">
    <property type="component" value="Unassembled WGS sequence"/>
</dbReference>
<name>A0AAV5IT24_9ROSI</name>